<name>A0ABU7IVY8_9FLAO</name>
<dbReference type="EMBL" id="JAZDDG010000006">
    <property type="protein sequence ID" value="MEE1977108.1"/>
    <property type="molecule type" value="Genomic_DNA"/>
</dbReference>
<sequence>MLKIVPFEEKYKDIFKQLNLAWLELYFHVEAKDQELLNDCEKFIINKEGFIFIGLWKAAPVACYSLLKGSEENGCYELGKMAVDKTYQGLKIGQKMLAHAIDFGKSNAWKKIELYSSTKLDTALYLYKKYGFREVILEANSPYKRSDIKMELIL</sequence>
<organism evidence="2 3">
    <name type="scientific">Maribacter cobaltidurans</name>
    <dbReference type="NCBI Taxonomy" id="1178778"/>
    <lineage>
        <taxon>Bacteria</taxon>
        <taxon>Pseudomonadati</taxon>
        <taxon>Bacteroidota</taxon>
        <taxon>Flavobacteriia</taxon>
        <taxon>Flavobacteriales</taxon>
        <taxon>Flavobacteriaceae</taxon>
        <taxon>Maribacter</taxon>
    </lineage>
</organism>
<dbReference type="SUPFAM" id="SSF55729">
    <property type="entry name" value="Acyl-CoA N-acyltransferases (Nat)"/>
    <property type="match status" value="1"/>
</dbReference>
<dbReference type="Gene3D" id="3.40.630.30">
    <property type="match status" value="1"/>
</dbReference>
<dbReference type="PROSITE" id="PS51186">
    <property type="entry name" value="GNAT"/>
    <property type="match status" value="1"/>
</dbReference>
<dbReference type="Pfam" id="PF00583">
    <property type="entry name" value="Acetyltransf_1"/>
    <property type="match status" value="1"/>
</dbReference>
<dbReference type="InterPro" id="IPR000182">
    <property type="entry name" value="GNAT_dom"/>
</dbReference>
<evidence type="ECO:0000313" key="3">
    <source>
        <dbReference type="Proteomes" id="UP001356308"/>
    </source>
</evidence>
<protein>
    <submittedName>
        <fullName evidence="2">GNAT family N-acetyltransferase</fullName>
    </submittedName>
</protein>
<gene>
    <name evidence="2" type="ORF">V1I91_13560</name>
</gene>
<dbReference type="CDD" id="cd04301">
    <property type="entry name" value="NAT_SF"/>
    <property type="match status" value="1"/>
</dbReference>
<keyword evidence="3" id="KW-1185">Reference proteome</keyword>
<feature type="domain" description="N-acetyltransferase" evidence="1">
    <location>
        <begin position="2"/>
        <end position="154"/>
    </location>
</feature>
<reference evidence="2 3" key="1">
    <citation type="submission" date="2024-01" db="EMBL/GenBank/DDBJ databases">
        <title>Maribacter spp. originated from different algae showed divergent polysaccharides utilization ability.</title>
        <authorList>
            <person name="Wang H."/>
            <person name="Wu Y."/>
        </authorList>
    </citation>
    <scope>NUCLEOTIDE SEQUENCE [LARGE SCALE GENOMIC DNA]</scope>
    <source>
        <strain evidence="2 3">PR1</strain>
    </source>
</reference>
<dbReference type="InterPro" id="IPR016181">
    <property type="entry name" value="Acyl_CoA_acyltransferase"/>
</dbReference>
<evidence type="ECO:0000313" key="2">
    <source>
        <dbReference type="EMBL" id="MEE1977108.1"/>
    </source>
</evidence>
<dbReference type="RefSeq" id="WP_272651799.1">
    <property type="nucleotide sequence ID" value="NZ_JAZDDG010000006.1"/>
</dbReference>
<comment type="caution">
    <text evidence="2">The sequence shown here is derived from an EMBL/GenBank/DDBJ whole genome shotgun (WGS) entry which is preliminary data.</text>
</comment>
<accession>A0ABU7IVY8</accession>
<evidence type="ECO:0000259" key="1">
    <source>
        <dbReference type="PROSITE" id="PS51186"/>
    </source>
</evidence>
<dbReference type="Proteomes" id="UP001356308">
    <property type="component" value="Unassembled WGS sequence"/>
</dbReference>
<proteinExistence type="predicted"/>